<dbReference type="Pfam" id="PF10263">
    <property type="entry name" value="SprT-like"/>
    <property type="match status" value="1"/>
</dbReference>
<feature type="domain" description="SprT-like" evidence="1">
    <location>
        <begin position="30"/>
        <end position="102"/>
    </location>
</feature>
<reference evidence="2 3" key="1">
    <citation type="submission" date="2018-06" db="EMBL/GenBank/DDBJ databases">
        <title>The draft genome sequence of Crocinitomix sp. SM1701.</title>
        <authorList>
            <person name="Zhang X."/>
        </authorList>
    </citation>
    <scope>NUCLEOTIDE SEQUENCE [LARGE SCALE GENOMIC DNA]</scope>
    <source>
        <strain evidence="2 3">SM1701</strain>
    </source>
</reference>
<evidence type="ECO:0000259" key="1">
    <source>
        <dbReference type="Pfam" id="PF10263"/>
    </source>
</evidence>
<dbReference type="GO" id="GO:0006950">
    <property type="term" value="P:response to stress"/>
    <property type="evidence" value="ECO:0007669"/>
    <property type="project" value="UniProtKB-ARBA"/>
</dbReference>
<name>A0A2W1N214_9FLAO</name>
<dbReference type="EMBL" id="QKSB01000005">
    <property type="protein sequence ID" value="PZE16991.1"/>
    <property type="molecule type" value="Genomic_DNA"/>
</dbReference>
<accession>A0A2W1N214</accession>
<organism evidence="2 3">
    <name type="scientific">Putridiphycobacter roseus</name>
    <dbReference type="NCBI Taxonomy" id="2219161"/>
    <lineage>
        <taxon>Bacteria</taxon>
        <taxon>Pseudomonadati</taxon>
        <taxon>Bacteroidota</taxon>
        <taxon>Flavobacteriia</taxon>
        <taxon>Flavobacteriales</taxon>
        <taxon>Crocinitomicaceae</taxon>
        <taxon>Putridiphycobacter</taxon>
    </lineage>
</organism>
<dbReference type="OrthoDB" id="267364at2"/>
<dbReference type="Proteomes" id="UP000249248">
    <property type="component" value="Unassembled WGS sequence"/>
</dbReference>
<evidence type="ECO:0000313" key="2">
    <source>
        <dbReference type="EMBL" id="PZE16991.1"/>
    </source>
</evidence>
<sequence>MQNKVVLYAAKLEKFLPQETTLYVAEMIVKYQVNFTISKKRKTKLGDYRYPSGGKGHRISVNGDLNPYAFLITTLHEFAHLKAFKDYGIAIKPHGLEWKQTFALLFQPVIDQDILPTDIYLAIRNYLQNAKASSCSDEALYRVLRRYDDKKAILVEHLTLGSKFMLNNLIFEKGKKLRKYYLCTNTQTNRQYRVLGMAEVQKHILDDK</sequence>
<evidence type="ECO:0000313" key="3">
    <source>
        <dbReference type="Proteomes" id="UP000249248"/>
    </source>
</evidence>
<protein>
    <submittedName>
        <fullName evidence="2">SprT domain-containing protein</fullName>
    </submittedName>
</protein>
<dbReference type="AlphaFoldDB" id="A0A2W1N214"/>
<dbReference type="RefSeq" id="WP_111063074.1">
    <property type="nucleotide sequence ID" value="NZ_JBHUCU010000032.1"/>
</dbReference>
<gene>
    <name evidence="2" type="ORF">DNU06_09580</name>
</gene>
<dbReference type="InterPro" id="IPR006640">
    <property type="entry name" value="SprT-like_domain"/>
</dbReference>
<proteinExistence type="predicted"/>
<keyword evidence="3" id="KW-1185">Reference proteome</keyword>
<comment type="caution">
    <text evidence="2">The sequence shown here is derived from an EMBL/GenBank/DDBJ whole genome shotgun (WGS) entry which is preliminary data.</text>
</comment>